<keyword evidence="1" id="KW-0812">Transmembrane</keyword>
<dbReference type="Proteomes" id="UP000000641">
    <property type="component" value="Chromosome"/>
</dbReference>
<keyword evidence="1" id="KW-0472">Membrane</keyword>
<name>A1RWJ2_THEPD</name>
<evidence type="ECO:0000313" key="3">
    <source>
        <dbReference type="EMBL" id="ABL77572.1"/>
    </source>
</evidence>
<dbReference type="OrthoDB" id="387003at2157"/>
<accession>A1RWJ2</accession>
<feature type="transmembrane region" description="Helical" evidence="1">
    <location>
        <begin position="151"/>
        <end position="174"/>
    </location>
</feature>
<feature type="domain" description="Protein-glutamine gamma-glutamyltransferase-like C-terminal" evidence="2">
    <location>
        <begin position="218"/>
        <end position="288"/>
    </location>
</feature>
<dbReference type="EnsemblBacteria" id="ABL77572">
    <property type="protein sequence ID" value="ABL77572"/>
    <property type="gene ID" value="Tpen_0162"/>
</dbReference>
<dbReference type="Pfam" id="PF13559">
    <property type="entry name" value="DUF4129"/>
    <property type="match status" value="1"/>
</dbReference>
<evidence type="ECO:0000259" key="2">
    <source>
        <dbReference type="Pfam" id="PF13559"/>
    </source>
</evidence>
<sequence length="299" mass="33152">MRAVYVALAAAYVVAALVVASYGVTGYSFPSMNMENVFTWIAVVFLVLLGYEVARNRREILEIILEIFRRRPARDKDYTPRISTLGLIFLAMLPVLLAVILERNREERGLMNIGTGVQSNISEPVSALPGNLTAPLASSTGTSVGGSLVGVFAPLPLVLLGFAVLVALSLLLAYREALGERKEALGAPQILVKEELKASLTRIEDYPEGDVRLEIVRLYNSLCNAVNEKGARLEKSWTAREIMRFLSDTMPFIPARPLEKLTELFELALYSRRPLTERDRENAVRSLREILSAIDSAER</sequence>
<keyword evidence="4" id="KW-1185">Reference proteome</keyword>
<dbReference type="STRING" id="368408.Tpen_0162"/>
<evidence type="ECO:0000313" key="4">
    <source>
        <dbReference type="Proteomes" id="UP000000641"/>
    </source>
</evidence>
<keyword evidence="1" id="KW-1133">Transmembrane helix</keyword>
<organism evidence="3 4">
    <name type="scientific">Thermofilum pendens (strain DSM 2475 / Hrk 5)</name>
    <dbReference type="NCBI Taxonomy" id="368408"/>
    <lineage>
        <taxon>Archaea</taxon>
        <taxon>Thermoproteota</taxon>
        <taxon>Thermoprotei</taxon>
        <taxon>Thermofilales</taxon>
        <taxon>Thermofilaceae</taxon>
        <taxon>Thermofilum</taxon>
    </lineage>
</organism>
<feature type="transmembrane region" description="Helical" evidence="1">
    <location>
        <begin position="78"/>
        <end position="101"/>
    </location>
</feature>
<dbReference type="InterPro" id="IPR025403">
    <property type="entry name" value="TgpA-like_C"/>
</dbReference>
<proteinExistence type="predicted"/>
<dbReference type="HOGENOM" id="CLU_926290_0_0_2"/>
<dbReference type="GeneID" id="4601271"/>
<evidence type="ECO:0000256" key="1">
    <source>
        <dbReference type="SAM" id="Phobius"/>
    </source>
</evidence>
<protein>
    <recommendedName>
        <fullName evidence="2">Protein-glutamine gamma-glutamyltransferase-like C-terminal domain-containing protein</fullName>
    </recommendedName>
</protein>
<feature type="transmembrane region" description="Helical" evidence="1">
    <location>
        <begin position="37"/>
        <end position="54"/>
    </location>
</feature>
<dbReference type="AlphaFoldDB" id="A1RWJ2"/>
<dbReference type="KEGG" id="tpe:Tpen_0162"/>
<dbReference type="eggNOG" id="arCOG02170">
    <property type="taxonomic scope" value="Archaea"/>
</dbReference>
<dbReference type="RefSeq" id="WP_011751837.1">
    <property type="nucleotide sequence ID" value="NC_008698.1"/>
</dbReference>
<dbReference type="EMBL" id="CP000505">
    <property type="protein sequence ID" value="ABL77572.1"/>
    <property type="molecule type" value="Genomic_DNA"/>
</dbReference>
<gene>
    <name evidence="3" type="ordered locus">Tpen_0162</name>
</gene>
<reference evidence="4" key="1">
    <citation type="journal article" date="2008" name="J. Bacteriol.">
        <title>Genome sequence of Thermofilum pendens reveals an exceptional loss of biosynthetic pathways without genome reduction.</title>
        <authorList>
            <person name="Anderson I."/>
            <person name="Rodriguez J."/>
            <person name="Susanti D."/>
            <person name="Porat I."/>
            <person name="Reich C."/>
            <person name="Ulrich L.E."/>
            <person name="Elkins J.G."/>
            <person name="Mavromatis K."/>
            <person name="Lykidis A."/>
            <person name="Kim E."/>
            <person name="Thompson L.S."/>
            <person name="Nolan M."/>
            <person name="Land M."/>
            <person name="Copeland A."/>
            <person name="Lapidus A."/>
            <person name="Lucas S."/>
            <person name="Detter C."/>
            <person name="Zhulin I.B."/>
            <person name="Olsen G.J."/>
            <person name="Whitman W."/>
            <person name="Mukhopadhyay B."/>
            <person name="Bristow J."/>
            <person name="Kyrpides N."/>
        </authorList>
    </citation>
    <scope>NUCLEOTIDE SEQUENCE [LARGE SCALE GENOMIC DNA]</scope>
    <source>
        <strain evidence="4">DSM 2475 / Hrk 5</strain>
    </source>
</reference>